<dbReference type="Pfam" id="PF10543">
    <property type="entry name" value="ORF6N"/>
    <property type="match status" value="1"/>
</dbReference>
<dbReference type="SMART" id="SM00530">
    <property type="entry name" value="HTH_XRE"/>
    <property type="match status" value="1"/>
</dbReference>
<proteinExistence type="predicted"/>
<evidence type="ECO:0000259" key="1">
    <source>
        <dbReference type="PROSITE" id="PS50943"/>
    </source>
</evidence>
<evidence type="ECO:0000313" key="3">
    <source>
        <dbReference type="Proteomes" id="UP000436047"/>
    </source>
</evidence>
<dbReference type="CDD" id="cd00093">
    <property type="entry name" value="HTH_XRE"/>
    <property type="match status" value="1"/>
</dbReference>
<accession>A0A6N7WKU0</accession>
<dbReference type="Gene3D" id="1.10.260.40">
    <property type="entry name" value="lambda repressor-like DNA-binding domains"/>
    <property type="match status" value="1"/>
</dbReference>
<dbReference type="GeneID" id="86056191"/>
<dbReference type="InterPro" id="IPR001387">
    <property type="entry name" value="Cro/C1-type_HTH"/>
</dbReference>
<dbReference type="AlphaFoldDB" id="A0A6N7WKU0"/>
<organism evidence="2 3">
    <name type="scientific">Eisenbergiella porci</name>
    <dbReference type="NCBI Taxonomy" id="2652274"/>
    <lineage>
        <taxon>Bacteria</taxon>
        <taxon>Bacillati</taxon>
        <taxon>Bacillota</taxon>
        <taxon>Clostridia</taxon>
        <taxon>Lachnospirales</taxon>
        <taxon>Lachnospiraceae</taxon>
        <taxon>Eisenbergiella</taxon>
    </lineage>
</organism>
<dbReference type="Proteomes" id="UP000436047">
    <property type="component" value="Unassembled WGS sequence"/>
</dbReference>
<comment type="caution">
    <text evidence="2">The sequence shown here is derived from an EMBL/GenBank/DDBJ whole genome shotgun (WGS) entry which is preliminary data.</text>
</comment>
<dbReference type="InterPro" id="IPR010982">
    <property type="entry name" value="Lambda_DNA-bd_dom_sf"/>
</dbReference>
<dbReference type="EMBL" id="VUMI01000061">
    <property type="protein sequence ID" value="MSS91303.1"/>
    <property type="molecule type" value="Genomic_DNA"/>
</dbReference>
<dbReference type="GO" id="GO:0003677">
    <property type="term" value="F:DNA binding"/>
    <property type="evidence" value="ECO:0007669"/>
    <property type="project" value="InterPro"/>
</dbReference>
<name>A0A6N7WKU0_9FIRM</name>
<dbReference type="Pfam" id="PF01381">
    <property type="entry name" value="HTH_3"/>
    <property type="match status" value="1"/>
</dbReference>
<keyword evidence="3" id="KW-1185">Reference proteome</keyword>
<gene>
    <name evidence="2" type="ORF">FYJ45_24620</name>
</gene>
<dbReference type="PROSITE" id="PS50943">
    <property type="entry name" value="HTH_CROC1"/>
    <property type="match status" value="1"/>
</dbReference>
<reference evidence="2 3" key="1">
    <citation type="submission" date="2019-08" db="EMBL/GenBank/DDBJ databases">
        <title>In-depth cultivation of the pig gut microbiome towards novel bacterial diversity and tailored functional studies.</title>
        <authorList>
            <person name="Wylensek D."/>
            <person name="Hitch T.C.A."/>
            <person name="Clavel T."/>
        </authorList>
    </citation>
    <scope>NUCLEOTIDE SEQUENCE [LARGE SCALE GENOMIC DNA]</scope>
    <source>
        <strain evidence="2 3">WCA-389-WT-23B</strain>
    </source>
</reference>
<protein>
    <submittedName>
        <fullName evidence="2">Helix-turn-helix domain-containing protein</fullName>
    </submittedName>
</protein>
<dbReference type="InterPro" id="IPR018873">
    <property type="entry name" value="KilA-N_DNA-bd_domain"/>
</dbReference>
<sequence>MDNVVSIHGHDIRLREYNGKRVVTFKDIDEVHERPIGTASRNFLTNRQRFINGVDFVKVKSSDFPINEIRGTEVNNNGLTLITESGYLMLVKSFNDELAWKVQREIVDSYFRRKEAEPAAPIKVLPMEPTTYLEAARIMATVPYSKREVMNILKHLIPDIDAGATAENPAIPVVNKEETKKPEWKEFYKQGVPVDTSKLKKHLKQNKVSVAEVAHRAGISDSTVYNILNGKTRPTKETKERICSALKKDSDWLDP</sequence>
<feature type="domain" description="HTH cro/C1-type" evidence="1">
    <location>
        <begin position="199"/>
        <end position="253"/>
    </location>
</feature>
<dbReference type="SUPFAM" id="SSF47413">
    <property type="entry name" value="lambda repressor-like DNA-binding domains"/>
    <property type="match status" value="1"/>
</dbReference>
<dbReference type="RefSeq" id="WP_154467647.1">
    <property type="nucleotide sequence ID" value="NZ_VUMI01000061.1"/>
</dbReference>
<evidence type="ECO:0000313" key="2">
    <source>
        <dbReference type="EMBL" id="MSS91303.1"/>
    </source>
</evidence>